<organism evidence="1 2">
    <name type="scientific">Caerostris darwini</name>
    <dbReference type="NCBI Taxonomy" id="1538125"/>
    <lineage>
        <taxon>Eukaryota</taxon>
        <taxon>Metazoa</taxon>
        <taxon>Ecdysozoa</taxon>
        <taxon>Arthropoda</taxon>
        <taxon>Chelicerata</taxon>
        <taxon>Arachnida</taxon>
        <taxon>Araneae</taxon>
        <taxon>Araneomorphae</taxon>
        <taxon>Entelegynae</taxon>
        <taxon>Araneoidea</taxon>
        <taxon>Araneidae</taxon>
        <taxon>Caerostris</taxon>
    </lineage>
</organism>
<comment type="caution">
    <text evidence="1">The sequence shown here is derived from an EMBL/GenBank/DDBJ whole genome shotgun (WGS) entry which is preliminary data.</text>
</comment>
<gene>
    <name evidence="1" type="ORF">CDAR_266151</name>
</gene>
<evidence type="ECO:0000313" key="1">
    <source>
        <dbReference type="EMBL" id="GIY12322.1"/>
    </source>
</evidence>
<proteinExistence type="predicted"/>
<sequence length="112" mass="13180">MIPLLLWWLTYKKKEAHTCFSQRAGVFQEKVRLRQDFKVVQVGELRCNFNAFSASRVLDTKPNGKWVKMLEDREALKFTAWGMFVLRKPVLLSMFAWPFAYGLILVEYLSSN</sequence>
<dbReference type="EMBL" id="BPLQ01005017">
    <property type="protein sequence ID" value="GIY12322.1"/>
    <property type="molecule type" value="Genomic_DNA"/>
</dbReference>
<reference evidence="1 2" key="1">
    <citation type="submission" date="2021-06" db="EMBL/GenBank/DDBJ databases">
        <title>Caerostris darwini draft genome.</title>
        <authorList>
            <person name="Kono N."/>
            <person name="Arakawa K."/>
        </authorList>
    </citation>
    <scope>NUCLEOTIDE SEQUENCE [LARGE SCALE GENOMIC DNA]</scope>
</reference>
<accession>A0AAV4QST4</accession>
<keyword evidence="2" id="KW-1185">Reference proteome</keyword>
<evidence type="ECO:0000313" key="2">
    <source>
        <dbReference type="Proteomes" id="UP001054837"/>
    </source>
</evidence>
<dbReference type="Proteomes" id="UP001054837">
    <property type="component" value="Unassembled WGS sequence"/>
</dbReference>
<dbReference type="AlphaFoldDB" id="A0AAV4QST4"/>
<protein>
    <submittedName>
        <fullName evidence="1">Uncharacterized protein</fullName>
    </submittedName>
</protein>
<name>A0AAV4QST4_9ARAC</name>